<comment type="caution">
    <text evidence="2">The sequence shown here is derived from an EMBL/GenBank/DDBJ whole genome shotgun (WGS) entry which is preliminary data.</text>
</comment>
<feature type="transmembrane region" description="Helical" evidence="1">
    <location>
        <begin position="265"/>
        <end position="282"/>
    </location>
</feature>
<keyword evidence="1" id="KW-1133">Transmembrane helix</keyword>
<reference evidence="2" key="1">
    <citation type="submission" date="2020-12" db="EMBL/GenBank/DDBJ databases">
        <authorList>
            <person name="Iha C."/>
        </authorList>
    </citation>
    <scope>NUCLEOTIDE SEQUENCE</scope>
</reference>
<evidence type="ECO:0000256" key="1">
    <source>
        <dbReference type="SAM" id="Phobius"/>
    </source>
</evidence>
<proteinExistence type="predicted"/>
<keyword evidence="3" id="KW-1185">Reference proteome</keyword>
<gene>
    <name evidence="2" type="ORF">OSTQU699_LOCUS3948</name>
</gene>
<dbReference type="OrthoDB" id="567979at2759"/>
<dbReference type="AlphaFoldDB" id="A0A8S1J509"/>
<sequence>MFFGRPCSLTASAPAPRGLKALSTGRRAVGLARRMPVKALRWAPLHHAPRLVTHESSRRNVRLGAADPKGIPATRLAPAQAKTAPPVADAAYKFLTLGVVLTAGAYAAHPKILELVTALREQFNLGALTGQDAWFLSFLSLVFSLLAGATFEFQYGRQQMIISSLYDEIFALEGLWNRAKVQLPEALDEVAANLREYIEDEIYMTDRNVSPFYEGSPLLGLSMLLGKCQKKGKDVEGLLNMVETLSDAQNKRAAASVKILPPMHWVILWALVFASLVSTLVFEPSAAGDVMNGQRTVFAMLAGLASSIVLIIQDLTKPVEGSYSLLGSIKQRMDYLAQELRSH</sequence>
<feature type="transmembrane region" description="Helical" evidence="1">
    <location>
        <begin position="133"/>
        <end position="153"/>
    </location>
</feature>
<dbReference type="Pfam" id="PF14023">
    <property type="entry name" value="Bestrophin-like"/>
    <property type="match status" value="1"/>
</dbReference>
<feature type="transmembrane region" description="Helical" evidence="1">
    <location>
        <begin position="294"/>
        <end position="312"/>
    </location>
</feature>
<protein>
    <submittedName>
        <fullName evidence="2">Uncharacterized protein</fullName>
    </submittedName>
</protein>
<keyword evidence="1" id="KW-0472">Membrane</keyword>
<dbReference type="EMBL" id="CAJHUC010000855">
    <property type="protein sequence ID" value="CAD7698587.1"/>
    <property type="molecule type" value="Genomic_DNA"/>
</dbReference>
<evidence type="ECO:0000313" key="2">
    <source>
        <dbReference type="EMBL" id="CAD7698587.1"/>
    </source>
</evidence>
<evidence type="ECO:0000313" key="3">
    <source>
        <dbReference type="Proteomes" id="UP000708148"/>
    </source>
</evidence>
<dbReference type="InterPro" id="IPR025333">
    <property type="entry name" value="DUF4239"/>
</dbReference>
<dbReference type="Proteomes" id="UP000708148">
    <property type="component" value="Unassembled WGS sequence"/>
</dbReference>
<accession>A0A8S1J509</accession>
<name>A0A8S1J509_9CHLO</name>
<keyword evidence="1" id="KW-0812">Transmembrane</keyword>
<organism evidence="2 3">
    <name type="scientific">Ostreobium quekettii</name>
    <dbReference type="NCBI Taxonomy" id="121088"/>
    <lineage>
        <taxon>Eukaryota</taxon>
        <taxon>Viridiplantae</taxon>
        <taxon>Chlorophyta</taxon>
        <taxon>core chlorophytes</taxon>
        <taxon>Ulvophyceae</taxon>
        <taxon>TCBD clade</taxon>
        <taxon>Bryopsidales</taxon>
        <taxon>Ostreobineae</taxon>
        <taxon>Ostreobiaceae</taxon>
        <taxon>Ostreobium</taxon>
    </lineage>
</organism>